<dbReference type="Proteomes" id="UP001165960">
    <property type="component" value="Unassembled WGS sequence"/>
</dbReference>
<name>A0ACC2SG60_9FUNG</name>
<evidence type="ECO:0000313" key="1">
    <source>
        <dbReference type="EMBL" id="KAJ9061351.1"/>
    </source>
</evidence>
<protein>
    <submittedName>
        <fullName evidence="1">Uncharacterized protein</fullName>
    </submittedName>
</protein>
<proteinExistence type="predicted"/>
<dbReference type="EMBL" id="QTSX02005075">
    <property type="protein sequence ID" value="KAJ9061351.1"/>
    <property type="molecule type" value="Genomic_DNA"/>
</dbReference>
<gene>
    <name evidence="1" type="ORF">DSO57_1021536</name>
</gene>
<accession>A0ACC2SG60</accession>
<keyword evidence="2" id="KW-1185">Reference proteome</keyword>
<comment type="caution">
    <text evidence="1">The sequence shown here is derived from an EMBL/GenBank/DDBJ whole genome shotgun (WGS) entry which is preliminary data.</text>
</comment>
<organism evidence="1 2">
    <name type="scientific">Entomophthora muscae</name>
    <dbReference type="NCBI Taxonomy" id="34485"/>
    <lineage>
        <taxon>Eukaryota</taxon>
        <taxon>Fungi</taxon>
        <taxon>Fungi incertae sedis</taxon>
        <taxon>Zoopagomycota</taxon>
        <taxon>Entomophthoromycotina</taxon>
        <taxon>Entomophthoromycetes</taxon>
        <taxon>Entomophthorales</taxon>
        <taxon>Entomophthoraceae</taxon>
        <taxon>Entomophthora</taxon>
    </lineage>
</organism>
<evidence type="ECO:0000313" key="2">
    <source>
        <dbReference type="Proteomes" id="UP001165960"/>
    </source>
</evidence>
<reference evidence="1" key="1">
    <citation type="submission" date="2022-04" db="EMBL/GenBank/DDBJ databases">
        <title>Genome of the entomopathogenic fungus Entomophthora muscae.</title>
        <authorList>
            <person name="Elya C."/>
            <person name="Lovett B.R."/>
            <person name="Lee E."/>
            <person name="Macias A.M."/>
            <person name="Hajek A.E."/>
            <person name="De Bivort B.L."/>
            <person name="Kasson M.T."/>
            <person name="De Fine Licht H.H."/>
            <person name="Stajich J.E."/>
        </authorList>
    </citation>
    <scope>NUCLEOTIDE SEQUENCE</scope>
    <source>
        <strain evidence="1">Berkeley</strain>
    </source>
</reference>
<sequence length="568" mass="65769">MGAQRRVPYSHVIHNNAICLLSLGWRAITPLRYVAAAWLGLGTRVVRFFFKTRVNSLLVDWVTNHHSFVVVWFVLPLSFIYDRYYVFQNWYVQVFLAAPLLHEERVAHVQAQIRECNEKGHPNKLCTARPEWLTMSTRMATFKKGCTPINVNLHDIIEVDLGRQVVHCEPLVNMGQLSRHLLPMGYSLAVMVEMEDLTVGGCLLGVGIDTHSHMYGTLADTAVMYEVVLSDGSIVRATKEENADLFYGLPWSHGTLGFLVAVELMIIPCKPYMHLTYVPCHSLDESCKLIQGLTHSKNPPPFIELTFYSRETSVLMIGEYANPPKDRSKINYANNFYKPWFYKHAQTCLENGPFNEYLPLRHYIHRHSRSIFWELENLIPFGNATWFRYLFGWLGAPKVSVLKLIACIPKIRRQTVYQHVIHDAMVPIKYMEQAIELFDEEFGIYPLLCYPVRFYQRPEGYGSLQRNPKSPVSGTNPPYEMYFNLGAYGTPVAVRNKKIWDAPSSVRRIEKFTRQHAGAQHLYADIFMNRAEFEAMFEHCIYHQLRQKYNAEGAFPEVWDKVKPQYPK</sequence>